<keyword evidence="4" id="KW-0326">Glycosidase</keyword>
<dbReference type="InterPro" id="IPR017853">
    <property type="entry name" value="GH"/>
</dbReference>
<keyword evidence="6" id="KW-1133">Transmembrane helix</keyword>
<dbReference type="PANTHER" id="PTHR22600:SF21">
    <property type="entry name" value="BETA-HEXOSAMINIDASE A"/>
    <property type="match status" value="1"/>
</dbReference>
<dbReference type="PIRSF" id="PIRSF001093">
    <property type="entry name" value="B-hxosamndse_ab_euk"/>
    <property type="match status" value="1"/>
</dbReference>
<dbReference type="GO" id="GO:0004563">
    <property type="term" value="F:beta-N-acetylhexosaminidase activity"/>
    <property type="evidence" value="ECO:0007669"/>
    <property type="project" value="UniProtKB-EC"/>
</dbReference>
<reference evidence="8" key="1">
    <citation type="submission" date="2021-01" db="EMBL/GenBank/DDBJ databases">
        <title>Adiantum capillus-veneris genome.</title>
        <authorList>
            <person name="Fang Y."/>
            <person name="Liao Q."/>
        </authorList>
    </citation>
    <scope>NUCLEOTIDE SEQUENCE</scope>
    <source>
        <strain evidence="8">H3</strain>
        <tissue evidence="8">Leaf</tissue>
    </source>
</reference>
<comment type="catalytic activity">
    <reaction evidence="1 4">
        <text>Hydrolysis of terminal non-reducing N-acetyl-D-hexosamine residues in N-acetyl-beta-D-hexosaminides.</text>
        <dbReference type="EC" id="3.2.1.52"/>
    </reaction>
</comment>
<protein>
    <recommendedName>
        <fullName evidence="4">Beta-hexosaminidase</fullName>
        <ecNumber evidence="4">3.2.1.52</ecNumber>
    </recommendedName>
</protein>
<evidence type="ECO:0000313" key="8">
    <source>
        <dbReference type="EMBL" id="KAI5061539.1"/>
    </source>
</evidence>
<organism evidence="8 9">
    <name type="scientific">Adiantum capillus-veneris</name>
    <name type="common">Maidenhair fern</name>
    <dbReference type="NCBI Taxonomy" id="13818"/>
    <lineage>
        <taxon>Eukaryota</taxon>
        <taxon>Viridiplantae</taxon>
        <taxon>Streptophyta</taxon>
        <taxon>Embryophyta</taxon>
        <taxon>Tracheophyta</taxon>
        <taxon>Polypodiopsida</taxon>
        <taxon>Polypodiidae</taxon>
        <taxon>Polypodiales</taxon>
        <taxon>Pteridineae</taxon>
        <taxon>Pteridaceae</taxon>
        <taxon>Vittarioideae</taxon>
        <taxon>Adiantum</taxon>
    </lineage>
</organism>
<dbReference type="GO" id="GO:0005975">
    <property type="term" value="P:carbohydrate metabolic process"/>
    <property type="evidence" value="ECO:0007669"/>
    <property type="project" value="InterPro"/>
</dbReference>
<dbReference type="GO" id="GO:0016020">
    <property type="term" value="C:membrane"/>
    <property type="evidence" value="ECO:0007669"/>
    <property type="project" value="TreeGrafter"/>
</dbReference>
<dbReference type="PANTHER" id="PTHR22600">
    <property type="entry name" value="BETA-HEXOSAMINIDASE"/>
    <property type="match status" value="1"/>
</dbReference>
<comment type="similarity">
    <text evidence="2 4">Belongs to the glycosyl hydrolase 20 family.</text>
</comment>
<proteinExistence type="inferred from homology"/>
<evidence type="ECO:0000256" key="4">
    <source>
        <dbReference type="PIRNR" id="PIRNR001093"/>
    </source>
</evidence>
<sequence length="514" mass="57911">MLAALILSVSYKFRSSNTILAHQLHDQYRQSTDEMGNDEFDHRELDSVDNAKRKVEWGSNATSSNEGSSQDSVLFEAVERYRALIFSRPVSSVAGLRSSAVVAPLISCLRLHVQSALENLRFGVDESYTLAMPDPVNASQALIQANTVLASLLVLIFLLNAVLYILSIRPPRVIKEVIDAMSYAKLNVLHWHIVDTQSFPLEIPSYPKLWEGSFSPWERYTMDDAQDIVEYARKRGVNVMPELDVPGHAASWGVGYPQLWPSANCTQPLDVTRNFTFRLIDGIISDFAKVFRFDFVHMGGDEVNTSCWTETPRIEKWLREKNYSGFDAYKQFVLQAESVSAARGYTPVNWEEPFNLFGAQLNRKTVIHNWLGRGVAAKVVKAGLRCIVSNQDAWYLDHLDVPWQTFYSNEPWANVTEASERALVLGGEVCMWGEMVDASDIQQTIWPRAAAAAERLWSNFDEQRLAKVQPDAMLPRLRHFRCLLNERGIASAPVVGLQGRGRDPPFGPGSCYSQ</sequence>
<dbReference type="InterPro" id="IPR025705">
    <property type="entry name" value="Beta_hexosaminidase_sua/sub"/>
</dbReference>
<keyword evidence="6" id="KW-0812">Transmembrane</keyword>
<dbReference type="PRINTS" id="PR00738">
    <property type="entry name" value="GLHYDRLASE20"/>
</dbReference>
<keyword evidence="6" id="KW-0472">Membrane</keyword>
<gene>
    <name evidence="8" type="ORF">GOP47_0024044</name>
</gene>
<feature type="domain" description="Glycoside hydrolase family 20 catalytic" evidence="7">
    <location>
        <begin position="172"/>
        <end position="459"/>
    </location>
</feature>
<dbReference type="Gene3D" id="3.30.379.10">
    <property type="entry name" value="Chitobiase/beta-hexosaminidase domain 2-like"/>
    <property type="match status" value="1"/>
</dbReference>
<keyword evidence="9" id="KW-1185">Reference proteome</keyword>
<keyword evidence="3 4" id="KW-0378">Hydrolase</keyword>
<evidence type="ECO:0000256" key="2">
    <source>
        <dbReference type="ARBA" id="ARBA00006285"/>
    </source>
</evidence>
<dbReference type="InterPro" id="IPR029018">
    <property type="entry name" value="Hex-like_dom2"/>
</dbReference>
<dbReference type="OrthoDB" id="428480at2759"/>
<dbReference type="InterPro" id="IPR015883">
    <property type="entry name" value="Glyco_hydro_20_cat"/>
</dbReference>
<evidence type="ECO:0000256" key="3">
    <source>
        <dbReference type="ARBA" id="ARBA00022801"/>
    </source>
</evidence>
<evidence type="ECO:0000256" key="1">
    <source>
        <dbReference type="ARBA" id="ARBA00001231"/>
    </source>
</evidence>
<evidence type="ECO:0000259" key="7">
    <source>
        <dbReference type="Pfam" id="PF00728"/>
    </source>
</evidence>
<dbReference type="SUPFAM" id="SSF51445">
    <property type="entry name" value="(Trans)glycosidases"/>
    <property type="match status" value="1"/>
</dbReference>
<evidence type="ECO:0000256" key="5">
    <source>
        <dbReference type="PIRSR" id="PIRSR001093-1"/>
    </source>
</evidence>
<dbReference type="GO" id="GO:0030203">
    <property type="term" value="P:glycosaminoglycan metabolic process"/>
    <property type="evidence" value="ECO:0007669"/>
    <property type="project" value="TreeGrafter"/>
</dbReference>
<dbReference type="Proteomes" id="UP000886520">
    <property type="component" value="Chromosome 23"/>
</dbReference>
<dbReference type="Pfam" id="PF00728">
    <property type="entry name" value="Glyco_hydro_20"/>
    <property type="match status" value="1"/>
</dbReference>
<feature type="transmembrane region" description="Helical" evidence="6">
    <location>
        <begin position="148"/>
        <end position="166"/>
    </location>
</feature>
<accession>A0A9D4Z511</accession>
<name>A0A9D4Z511_ADICA</name>
<feature type="active site" description="Proton donor" evidence="5">
    <location>
        <position position="302"/>
    </location>
</feature>
<dbReference type="EMBL" id="JABFUD020000023">
    <property type="protein sequence ID" value="KAI5061539.1"/>
    <property type="molecule type" value="Genomic_DNA"/>
</dbReference>
<dbReference type="Gene3D" id="3.20.20.80">
    <property type="entry name" value="Glycosidases"/>
    <property type="match status" value="1"/>
</dbReference>
<dbReference type="AlphaFoldDB" id="A0A9D4Z511"/>
<evidence type="ECO:0000256" key="6">
    <source>
        <dbReference type="SAM" id="Phobius"/>
    </source>
</evidence>
<dbReference type="EC" id="3.2.1.52" evidence="4"/>
<comment type="caution">
    <text evidence="8">The sequence shown here is derived from an EMBL/GenBank/DDBJ whole genome shotgun (WGS) entry which is preliminary data.</text>
</comment>
<evidence type="ECO:0000313" key="9">
    <source>
        <dbReference type="Proteomes" id="UP000886520"/>
    </source>
</evidence>